<evidence type="ECO:0000256" key="9">
    <source>
        <dbReference type="ARBA" id="ARBA00023098"/>
    </source>
</evidence>
<keyword evidence="8" id="KW-0809">Transit peptide</keyword>
<name>A0AAW1PP46_9CHLO</name>
<evidence type="ECO:0000256" key="8">
    <source>
        <dbReference type="ARBA" id="ARBA00022946"/>
    </source>
</evidence>
<proteinExistence type="inferred from homology"/>
<dbReference type="Proteomes" id="UP001489004">
    <property type="component" value="Unassembled WGS sequence"/>
</dbReference>
<dbReference type="EC" id="3.1.2.-" evidence="11"/>
<evidence type="ECO:0000256" key="7">
    <source>
        <dbReference type="ARBA" id="ARBA00022832"/>
    </source>
</evidence>
<comment type="similarity">
    <text evidence="2 11">Belongs to the acyl-ACP thioesterase family.</text>
</comment>
<evidence type="ECO:0000313" key="14">
    <source>
        <dbReference type="EMBL" id="KAK9815411.1"/>
    </source>
</evidence>
<dbReference type="InterPro" id="IPR029069">
    <property type="entry name" value="HotDog_dom_sf"/>
</dbReference>
<keyword evidence="4 11" id="KW-0150">Chloroplast</keyword>
<dbReference type="Pfam" id="PF01643">
    <property type="entry name" value="Acyl-ACP_TE"/>
    <property type="match status" value="1"/>
</dbReference>
<dbReference type="GO" id="GO:0016297">
    <property type="term" value="F:fatty acyl-[ACP] hydrolase activity"/>
    <property type="evidence" value="ECO:0007669"/>
    <property type="project" value="InterPro"/>
</dbReference>
<dbReference type="AlphaFoldDB" id="A0AAW1PP46"/>
<feature type="domain" description="Acyl-ACP thioesterase N-terminal hotdog" evidence="12">
    <location>
        <begin position="22"/>
        <end position="154"/>
    </location>
</feature>
<comment type="subcellular location">
    <subcellularLocation>
        <location evidence="1 11">Plastid</location>
        <location evidence="1 11">Chloroplast</location>
    </subcellularLocation>
</comment>
<dbReference type="PANTHER" id="PTHR31727">
    <property type="entry name" value="OLEOYL-ACYL CARRIER PROTEIN THIOESTERASE 1, CHLOROPLASTIC"/>
    <property type="match status" value="1"/>
</dbReference>
<dbReference type="SUPFAM" id="SSF54637">
    <property type="entry name" value="Thioesterase/thiol ester dehydrase-isomerase"/>
    <property type="match status" value="2"/>
</dbReference>
<evidence type="ECO:0000256" key="6">
    <source>
        <dbReference type="ARBA" id="ARBA00022801"/>
    </source>
</evidence>
<keyword evidence="7 11" id="KW-0276">Fatty acid metabolism</keyword>
<dbReference type="Gene3D" id="3.10.129.10">
    <property type="entry name" value="Hotdog Thioesterase"/>
    <property type="match status" value="1"/>
</dbReference>
<comment type="caution">
    <text evidence="14">The sequence shown here is derived from an EMBL/GenBank/DDBJ whole genome shotgun (WGS) entry which is preliminary data.</text>
</comment>
<dbReference type="EMBL" id="JALJOR010000006">
    <property type="protein sequence ID" value="KAK9815411.1"/>
    <property type="molecule type" value="Genomic_DNA"/>
</dbReference>
<keyword evidence="9 11" id="KW-0443">Lipid metabolism</keyword>
<comment type="function">
    <text evidence="11">Plays an essential role in chain termination during de novo fatty acid synthesis.</text>
</comment>
<evidence type="ECO:0000256" key="2">
    <source>
        <dbReference type="ARBA" id="ARBA00006500"/>
    </source>
</evidence>
<dbReference type="InterPro" id="IPR002864">
    <property type="entry name" value="Acyl-ACP_thioesterase_NHD"/>
</dbReference>
<reference evidence="14 15" key="1">
    <citation type="journal article" date="2024" name="Nat. Commun.">
        <title>Phylogenomics reveals the evolutionary origins of lichenization in chlorophyte algae.</title>
        <authorList>
            <person name="Puginier C."/>
            <person name="Libourel C."/>
            <person name="Otte J."/>
            <person name="Skaloud P."/>
            <person name="Haon M."/>
            <person name="Grisel S."/>
            <person name="Petersen M."/>
            <person name="Berrin J.G."/>
            <person name="Delaux P.M."/>
            <person name="Dal Grande F."/>
            <person name="Keller J."/>
        </authorList>
    </citation>
    <scope>NUCLEOTIDE SEQUENCE [LARGE SCALE GENOMIC DNA]</scope>
    <source>
        <strain evidence="14 15">SAG 2043</strain>
    </source>
</reference>
<evidence type="ECO:0000256" key="11">
    <source>
        <dbReference type="RuleBase" id="RU363096"/>
    </source>
</evidence>
<dbReference type="Pfam" id="PF20791">
    <property type="entry name" value="Acyl-ACP_TE_C"/>
    <property type="match status" value="1"/>
</dbReference>
<gene>
    <name evidence="14" type="ORF">WJX72_003238</name>
</gene>
<feature type="domain" description="Acyl-ACP thioesterase-like C-terminal" evidence="13">
    <location>
        <begin position="194"/>
        <end position="287"/>
    </location>
</feature>
<organism evidence="14 15">
    <name type="scientific">[Myrmecia] bisecta</name>
    <dbReference type="NCBI Taxonomy" id="41462"/>
    <lineage>
        <taxon>Eukaryota</taxon>
        <taxon>Viridiplantae</taxon>
        <taxon>Chlorophyta</taxon>
        <taxon>core chlorophytes</taxon>
        <taxon>Trebouxiophyceae</taxon>
        <taxon>Trebouxiales</taxon>
        <taxon>Trebouxiaceae</taxon>
        <taxon>Myrmecia</taxon>
    </lineage>
</organism>
<keyword evidence="15" id="KW-1185">Reference proteome</keyword>
<dbReference type="GO" id="GO:0009507">
    <property type="term" value="C:chloroplast"/>
    <property type="evidence" value="ECO:0007669"/>
    <property type="project" value="UniProtKB-SubCell"/>
</dbReference>
<keyword evidence="6 11" id="KW-0378">Hydrolase</keyword>
<evidence type="ECO:0000256" key="10">
    <source>
        <dbReference type="ARBA" id="ARBA00023160"/>
    </source>
</evidence>
<evidence type="ECO:0000256" key="5">
    <source>
        <dbReference type="ARBA" id="ARBA00022640"/>
    </source>
</evidence>
<accession>A0AAW1PP46</accession>
<dbReference type="PANTHER" id="PTHR31727:SF6">
    <property type="entry name" value="OLEOYL-ACYL CARRIER PROTEIN THIOESTERASE 1, CHLOROPLASTIC"/>
    <property type="match status" value="1"/>
</dbReference>
<evidence type="ECO:0000256" key="4">
    <source>
        <dbReference type="ARBA" id="ARBA00022528"/>
    </source>
</evidence>
<sequence length="298" mass="33643">MSVALPAPRPGRLIYQEEDPISFKEEHRIRSYEVGPDQQATITTVANLLQEVAGNHGVAVWGRTEEGFATDPIMVEKNLIFVATRIQIQMDKYPRWGDVVSVETWFQAEGRVAACRNWVMKNALTGEELGRSTSTWVMVNTVTRRLAKIPEEMRCKLVSMAPKPPRDAICAEEARHKLPDFTLPPEITGPKQVARRSDMDMNGHINNVTYLALALETVPINVFQSHSLKQVEVDYKAECKSGQTLESLGNAIQEDTNGSGIKRFVHMLRRCDEKGECTELVRARTTWAPDYDKIKFTN</sequence>
<keyword evidence="3 11" id="KW-0444">Lipid biosynthesis</keyword>
<dbReference type="InterPro" id="IPR049427">
    <property type="entry name" value="Acyl-ACP_TE_C"/>
</dbReference>
<evidence type="ECO:0000313" key="15">
    <source>
        <dbReference type="Proteomes" id="UP001489004"/>
    </source>
</evidence>
<protein>
    <recommendedName>
        <fullName evidence="11">Acyl-[acyl-carrier-protein] hydrolase</fullName>
        <ecNumber evidence="11">3.1.2.-</ecNumber>
    </recommendedName>
</protein>
<dbReference type="GO" id="GO:0000036">
    <property type="term" value="F:acyl carrier activity"/>
    <property type="evidence" value="ECO:0007669"/>
    <property type="project" value="TreeGrafter"/>
</dbReference>
<evidence type="ECO:0000256" key="1">
    <source>
        <dbReference type="ARBA" id="ARBA00004229"/>
    </source>
</evidence>
<evidence type="ECO:0000259" key="13">
    <source>
        <dbReference type="Pfam" id="PF20791"/>
    </source>
</evidence>
<dbReference type="InterPro" id="IPR045023">
    <property type="entry name" value="FATA/B"/>
</dbReference>
<evidence type="ECO:0000259" key="12">
    <source>
        <dbReference type="Pfam" id="PF01643"/>
    </source>
</evidence>
<dbReference type="CDD" id="cd00586">
    <property type="entry name" value="4HBT"/>
    <property type="match status" value="1"/>
</dbReference>
<keyword evidence="10 11" id="KW-0275">Fatty acid biosynthesis</keyword>
<keyword evidence="5 11" id="KW-0934">Plastid</keyword>
<evidence type="ECO:0000256" key="3">
    <source>
        <dbReference type="ARBA" id="ARBA00022516"/>
    </source>
</evidence>